<keyword evidence="9" id="KW-1185">Reference proteome</keyword>
<dbReference type="InterPro" id="IPR038969">
    <property type="entry name" value="FEN"/>
</dbReference>
<organism evidence="8 9">
    <name type="scientific">Egicoccus halophilus</name>
    <dbReference type="NCBI Taxonomy" id="1670830"/>
    <lineage>
        <taxon>Bacteria</taxon>
        <taxon>Bacillati</taxon>
        <taxon>Actinomycetota</taxon>
        <taxon>Nitriliruptoria</taxon>
        <taxon>Egicoccales</taxon>
        <taxon>Egicoccaceae</taxon>
        <taxon>Egicoccus</taxon>
    </lineage>
</organism>
<evidence type="ECO:0000256" key="3">
    <source>
        <dbReference type="ARBA" id="ARBA00022839"/>
    </source>
</evidence>
<dbReference type="PANTHER" id="PTHR42646:SF2">
    <property type="entry name" value="5'-3' EXONUCLEASE FAMILY PROTEIN"/>
    <property type="match status" value="1"/>
</dbReference>
<comment type="function">
    <text evidence="5">5'-3' exonuclease acting preferentially on double-stranded DNA.</text>
</comment>
<dbReference type="CDD" id="cd09859">
    <property type="entry name" value="PIN_53EXO"/>
    <property type="match status" value="1"/>
</dbReference>
<evidence type="ECO:0000256" key="4">
    <source>
        <dbReference type="ARBA" id="ARBA00023125"/>
    </source>
</evidence>
<evidence type="ECO:0000256" key="2">
    <source>
        <dbReference type="ARBA" id="ARBA00022801"/>
    </source>
</evidence>
<dbReference type="InterPro" id="IPR020045">
    <property type="entry name" value="DNA_polI_H3TH"/>
</dbReference>
<proteinExistence type="predicted"/>
<keyword evidence="3" id="KW-0269">Exonuclease</keyword>
<reference evidence="8" key="1">
    <citation type="journal article" date="2014" name="Int. J. Syst. Evol. Microbiol.">
        <title>Complete genome sequence of Corynebacterium casei LMG S-19264T (=DSM 44701T), isolated from a smear-ripened cheese.</title>
        <authorList>
            <consortium name="US DOE Joint Genome Institute (JGI-PGF)"/>
            <person name="Walter F."/>
            <person name="Albersmeier A."/>
            <person name="Kalinowski J."/>
            <person name="Ruckert C."/>
        </authorList>
    </citation>
    <scope>NUCLEOTIDE SEQUENCE</scope>
    <source>
        <strain evidence="8">CGMCC 1.14988</strain>
    </source>
</reference>
<evidence type="ECO:0000313" key="8">
    <source>
        <dbReference type="EMBL" id="GGI09571.1"/>
    </source>
</evidence>
<sequence>MPPPPASPRVLAVDGNSLGHRGFHSARAEAEREGWSIPFVTGAVVGMLASAWIEGPYDAVVVGFDHPTNQRKLDHPEYKANRAATHPDLPGHLQALRGHLRDCGFTVAEIHGAEADDLLAATVDTCAERGWPCDVLSSDRDLTALVGPNTRLLRPRATFADLKVYDEAAVQDEYGVPPAGYTDLAALRGDPSDGLAGATGIGPKMAARLVRDYGSVLAMYDALQHLAPRVEAALRSSRDRVLRNLELMAPIPHLSVDVEGAVAAGVDHRRVEATMDGLGLYAAARRFVRAVTTPPPPPLPPIPSDPDDLVGAFAAAAPTPVTTSPVSGEQVSLF</sequence>
<reference evidence="8" key="2">
    <citation type="submission" date="2020-09" db="EMBL/GenBank/DDBJ databases">
        <authorList>
            <person name="Sun Q."/>
            <person name="Zhou Y."/>
        </authorList>
    </citation>
    <scope>NUCLEOTIDE SEQUENCE</scope>
    <source>
        <strain evidence="8">CGMCC 1.14988</strain>
    </source>
</reference>
<keyword evidence="1" id="KW-0540">Nuclease</keyword>
<dbReference type="Gene3D" id="1.10.150.20">
    <property type="entry name" value="5' to 3' exonuclease, C-terminal subdomain"/>
    <property type="match status" value="1"/>
</dbReference>
<dbReference type="InterPro" id="IPR036279">
    <property type="entry name" value="5-3_exonuclease_C_sf"/>
</dbReference>
<dbReference type="SUPFAM" id="SSF47807">
    <property type="entry name" value="5' to 3' exonuclease, C-terminal subdomain"/>
    <property type="match status" value="1"/>
</dbReference>
<evidence type="ECO:0000313" key="9">
    <source>
        <dbReference type="Proteomes" id="UP000650511"/>
    </source>
</evidence>
<accession>A0A8J3AAX1</accession>
<dbReference type="Proteomes" id="UP000650511">
    <property type="component" value="Unassembled WGS sequence"/>
</dbReference>
<feature type="domain" description="5'-3' exonuclease" evidence="7">
    <location>
        <begin position="8"/>
        <end position="272"/>
    </location>
</feature>
<dbReference type="Gene3D" id="3.40.50.1010">
    <property type="entry name" value="5'-nuclease"/>
    <property type="match status" value="1"/>
</dbReference>
<dbReference type="PANTHER" id="PTHR42646">
    <property type="entry name" value="FLAP ENDONUCLEASE XNI"/>
    <property type="match status" value="1"/>
</dbReference>
<keyword evidence="4" id="KW-0238">DNA-binding</keyword>
<dbReference type="GO" id="GO:0017108">
    <property type="term" value="F:5'-flap endonuclease activity"/>
    <property type="evidence" value="ECO:0007669"/>
    <property type="project" value="InterPro"/>
</dbReference>
<dbReference type="EMBL" id="BMHA01000016">
    <property type="protein sequence ID" value="GGI09571.1"/>
    <property type="molecule type" value="Genomic_DNA"/>
</dbReference>
<evidence type="ECO:0000259" key="7">
    <source>
        <dbReference type="SMART" id="SM00475"/>
    </source>
</evidence>
<dbReference type="Pfam" id="PF02739">
    <property type="entry name" value="5_3_exonuc_N"/>
    <property type="match status" value="1"/>
</dbReference>
<keyword evidence="2" id="KW-0378">Hydrolase</keyword>
<evidence type="ECO:0000256" key="6">
    <source>
        <dbReference type="ARBA" id="ARBA00050026"/>
    </source>
</evidence>
<dbReference type="InterPro" id="IPR002421">
    <property type="entry name" value="5-3_exonuclease"/>
</dbReference>
<dbReference type="RefSeq" id="WP_130649277.1">
    <property type="nucleotide sequence ID" value="NZ_BMHA01000016.1"/>
</dbReference>
<dbReference type="SMART" id="SM00279">
    <property type="entry name" value="HhH2"/>
    <property type="match status" value="1"/>
</dbReference>
<dbReference type="InterPro" id="IPR020046">
    <property type="entry name" value="5-3_exonucl_a-hlix_arch_N"/>
</dbReference>
<dbReference type="SUPFAM" id="SSF88723">
    <property type="entry name" value="PIN domain-like"/>
    <property type="match status" value="1"/>
</dbReference>
<comment type="caution">
    <text evidence="8">The sequence shown here is derived from an EMBL/GenBank/DDBJ whole genome shotgun (WGS) entry which is preliminary data.</text>
</comment>
<dbReference type="InterPro" id="IPR008918">
    <property type="entry name" value="HhH2"/>
</dbReference>
<gene>
    <name evidence="8" type="ORF">GCM10011354_34740</name>
</gene>
<dbReference type="CDD" id="cd09898">
    <property type="entry name" value="H3TH_53EXO"/>
    <property type="match status" value="1"/>
</dbReference>
<dbReference type="OrthoDB" id="9806424at2"/>
<dbReference type="GO" id="GO:0003677">
    <property type="term" value="F:DNA binding"/>
    <property type="evidence" value="ECO:0007669"/>
    <property type="project" value="UniProtKB-KW"/>
</dbReference>
<evidence type="ECO:0000256" key="1">
    <source>
        <dbReference type="ARBA" id="ARBA00022722"/>
    </source>
</evidence>
<dbReference type="GO" id="GO:0008409">
    <property type="term" value="F:5'-3' exonuclease activity"/>
    <property type="evidence" value="ECO:0007669"/>
    <property type="project" value="InterPro"/>
</dbReference>
<dbReference type="GO" id="GO:0033567">
    <property type="term" value="P:DNA replication, Okazaki fragment processing"/>
    <property type="evidence" value="ECO:0007669"/>
    <property type="project" value="InterPro"/>
</dbReference>
<evidence type="ECO:0000256" key="5">
    <source>
        <dbReference type="ARBA" id="ARBA00049957"/>
    </source>
</evidence>
<name>A0A8J3AAX1_9ACTN</name>
<dbReference type="SMART" id="SM00475">
    <property type="entry name" value="53EXOc"/>
    <property type="match status" value="1"/>
</dbReference>
<dbReference type="AlphaFoldDB" id="A0A8J3AAX1"/>
<protein>
    <recommendedName>
        <fullName evidence="6">5'-3' exonuclease</fullName>
    </recommendedName>
</protein>
<dbReference type="InterPro" id="IPR029060">
    <property type="entry name" value="PIN-like_dom_sf"/>
</dbReference>
<dbReference type="Pfam" id="PF01367">
    <property type="entry name" value="5_3_exonuc"/>
    <property type="match status" value="1"/>
</dbReference>